<dbReference type="GeneID" id="24141445"/>
<dbReference type="KEGG" id="spar:SPRG_20251"/>
<evidence type="ECO:0000313" key="2">
    <source>
        <dbReference type="EMBL" id="KDO28093.1"/>
    </source>
</evidence>
<sequence length="105" mass="11885">MAESRGSWSHLHRRSAAARSASRRRHHPRRLARAKTWSSSSTWSSRLRHACRIATTALEPWRVCSKCKWHFAGRQPHKRGVVYCEVSLVCNPSPASVLPAQSLSV</sequence>
<dbReference type="AlphaFoldDB" id="A0A067CC71"/>
<dbReference type="Proteomes" id="UP000030745">
    <property type="component" value="Unassembled WGS sequence"/>
</dbReference>
<accession>A0A067CC71</accession>
<organism evidence="2 3">
    <name type="scientific">Saprolegnia parasitica (strain CBS 223.65)</name>
    <dbReference type="NCBI Taxonomy" id="695850"/>
    <lineage>
        <taxon>Eukaryota</taxon>
        <taxon>Sar</taxon>
        <taxon>Stramenopiles</taxon>
        <taxon>Oomycota</taxon>
        <taxon>Saprolegniomycetes</taxon>
        <taxon>Saprolegniales</taxon>
        <taxon>Saprolegniaceae</taxon>
        <taxon>Saprolegnia</taxon>
    </lineage>
</organism>
<evidence type="ECO:0000313" key="3">
    <source>
        <dbReference type="Proteomes" id="UP000030745"/>
    </source>
</evidence>
<keyword evidence="3" id="KW-1185">Reference proteome</keyword>
<feature type="compositionally biased region" description="Basic residues" evidence="1">
    <location>
        <begin position="10"/>
        <end position="33"/>
    </location>
</feature>
<dbReference type="EMBL" id="KK583213">
    <property type="protein sequence ID" value="KDO28093.1"/>
    <property type="molecule type" value="Genomic_DNA"/>
</dbReference>
<name>A0A067CC71_SAPPC</name>
<proteinExistence type="predicted"/>
<dbReference type="VEuPathDB" id="FungiDB:SPRG_20251"/>
<reference evidence="2 3" key="1">
    <citation type="journal article" date="2013" name="PLoS Genet.">
        <title>Distinctive expansion of potential virulence genes in the genome of the oomycete fish pathogen Saprolegnia parasitica.</title>
        <authorList>
            <person name="Jiang R.H."/>
            <person name="de Bruijn I."/>
            <person name="Haas B.J."/>
            <person name="Belmonte R."/>
            <person name="Lobach L."/>
            <person name="Christie J."/>
            <person name="van den Ackerveken G."/>
            <person name="Bottin A."/>
            <person name="Bulone V."/>
            <person name="Diaz-Moreno S.M."/>
            <person name="Dumas B."/>
            <person name="Fan L."/>
            <person name="Gaulin E."/>
            <person name="Govers F."/>
            <person name="Grenville-Briggs L.J."/>
            <person name="Horner N.R."/>
            <person name="Levin J.Z."/>
            <person name="Mammella M."/>
            <person name="Meijer H.J."/>
            <person name="Morris P."/>
            <person name="Nusbaum C."/>
            <person name="Oome S."/>
            <person name="Phillips A.J."/>
            <person name="van Rooyen D."/>
            <person name="Rzeszutek E."/>
            <person name="Saraiva M."/>
            <person name="Secombes C.J."/>
            <person name="Seidl M.F."/>
            <person name="Snel B."/>
            <person name="Stassen J.H."/>
            <person name="Sykes S."/>
            <person name="Tripathy S."/>
            <person name="van den Berg H."/>
            <person name="Vega-Arreguin J.C."/>
            <person name="Wawra S."/>
            <person name="Young S.K."/>
            <person name="Zeng Q."/>
            <person name="Dieguez-Uribeondo J."/>
            <person name="Russ C."/>
            <person name="Tyler B.M."/>
            <person name="van West P."/>
        </authorList>
    </citation>
    <scope>NUCLEOTIDE SEQUENCE [LARGE SCALE GENOMIC DNA]</scope>
    <source>
        <strain evidence="2 3">CBS 223.65</strain>
    </source>
</reference>
<protein>
    <submittedName>
        <fullName evidence="2">Uncharacterized protein</fullName>
    </submittedName>
</protein>
<gene>
    <name evidence="2" type="ORF">SPRG_20251</name>
</gene>
<evidence type="ECO:0000256" key="1">
    <source>
        <dbReference type="SAM" id="MobiDB-lite"/>
    </source>
</evidence>
<feature type="region of interest" description="Disordered" evidence="1">
    <location>
        <begin position="1"/>
        <end position="41"/>
    </location>
</feature>
<dbReference type="RefSeq" id="XP_012201237.1">
    <property type="nucleotide sequence ID" value="XM_012345847.1"/>
</dbReference>